<dbReference type="RefSeq" id="WP_258996135.1">
    <property type="nucleotide sequence ID" value="NZ_CP103402.1"/>
</dbReference>
<proteinExistence type="predicted"/>
<dbReference type="Proteomes" id="UP000461948">
    <property type="component" value="Unassembled WGS sequence"/>
</dbReference>
<protein>
    <submittedName>
        <fullName evidence="1">Uncharacterized protein</fullName>
    </submittedName>
</protein>
<organism evidence="1 2">
    <name type="scientific">Enterobacter agglomerans</name>
    <name type="common">Erwinia herbicola</name>
    <name type="synonym">Pantoea agglomerans</name>
    <dbReference type="NCBI Taxonomy" id="549"/>
    <lineage>
        <taxon>Bacteria</taxon>
        <taxon>Pseudomonadati</taxon>
        <taxon>Pseudomonadota</taxon>
        <taxon>Gammaproteobacteria</taxon>
        <taxon>Enterobacterales</taxon>
        <taxon>Erwiniaceae</taxon>
        <taxon>Pantoea</taxon>
        <taxon>Pantoea agglomerans group</taxon>
    </lineage>
</organism>
<evidence type="ECO:0000313" key="1">
    <source>
        <dbReference type="EMBL" id="MSE14906.1"/>
    </source>
</evidence>
<sequence length="56" mass="6500">MLEGRIDGVAVDATLHHDSTRRMRELCKRKPTITQFAHDFDSAKRLEEKIFTLVSE</sequence>
<comment type="caution">
    <text evidence="1">The sequence shown here is derived from an EMBL/GenBank/DDBJ whole genome shotgun (WGS) entry which is preliminary data.</text>
</comment>
<evidence type="ECO:0000313" key="2">
    <source>
        <dbReference type="Proteomes" id="UP000461948"/>
    </source>
</evidence>
<name>A0A7X2MKR1_ENTAG</name>
<dbReference type="AlphaFoldDB" id="A0A7X2MKR1"/>
<gene>
    <name evidence="1" type="ORF">GKC49_07085</name>
</gene>
<reference evidence="1 2" key="1">
    <citation type="submission" date="2019-11" db="EMBL/GenBank/DDBJ databases">
        <title>Draft Genome Sequence of Plant Growth-Promoting Rhizosphere-Associated Bacteria.</title>
        <authorList>
            <person name="Vasilyev I.Y."/>
            <person name="Radchenko V."/>
            <person name="Ilnitskaya E.V."/>
        </authorList>
    </citation>
    <scope>NUCLEOTIDE SEQUENCE [LARGE SCALE GENOMIC DNA]</scope>
    <source>
        <strain evidence="1 2">VRA_MhP_f</strain>
    </source>
</reference>
<accession>A0A7X2MKR1</accession>
<dbReference type="EMBL" id="WKLC01000215">
    <property type="protein sequence ID" value="MSE14906.1"/>
    <property type="molecule type" value="Genomic_DNA"/>
</dbReference>